<dbReference type="EMBL" id="LAZR01005562">
    <property type="protein sequence ID" value="KKM98901.1"/>
    <property type="molecule type" value="Genomic_DNA"/>
</dbReference>
<reference evidence="3" key="1">
    <citation type="journal article" date="2015" name="Nature">
        <title>Complex archaea that bridge the gap between prokaryotes and eukaryotes.</title>
        <authorList>
            <person name="Spang A."/>
            <person name="Saw J.H."/>
            <person name="Jorgensen S.L."/>
            <person name="Zaremba-Niedzwiedzka K."/>
            <person name="Martijn J."/>
            <person name="Lind A.E."/>
            <person name="van Eijk R."/>
            <person name="Schleper C."/>
            <person name="Guy L."/>
            <person name="Ettema T.J."/>
        </authorList>
    </citation>
    <scope>NUCLEOTIDE SEQUENCE</scope>
</reference>
<dbReference type="InterPro" id="IPR044925">
    <property type="entry name" value="His-Me_finger_sf"/>
</dbReference>
<sequence length="162" mass="18948">MPHKGYKQSPSVIEKRRLAQIGRKHSNAKGWIANGRRFMMHNGKEMLEHRVVMELYIKRPLKRSEIVHHIDKNPLNNKIENLELTTKGAHSIHHNTGKIRAGQLTEEGQKRKSEYTKKRWSNGEFDNRPPLTEEIKNKISKSMKALRASRFWSSGRHKITHS</sequence>
<accession>A0A0F9MI19</accession>
<dbReference type="AlphaFoldDB" id="A0A0F9MI19"/>
<dbReference type="SUPFAM" id="SSF54060">
    <property type="entry name" value="His-Me finger endonucleases"/>
    <property type="match status" value="1"/>
</dbReference>
<feature type="region of interest" description="Disordered" evidence="1">
    <location>
        <begin position="103"/>
        <end position="133"/>
    </location>
</feature>
<gene>
    <name evidence="3" type="ORF">LCGC14_1153280</name>
</gene>
<evidence type="ECO:0000259" key="2">
    <source>
        <dbReference type="SMART" id="SM00507"/>
    </source>
</evidence>
<organism evidence="3">
    <name type="scientific">marine sediment metagenome</name>
    <dbReference type="NCBI Taxonomy" id="412755"/>
    <lineage>
        <taxon>unclassified sequences</taxon>
        <taxon>metagenomes</taxon>
        <taxon>ecological metagenomes</taxon>
    </lineage>
</organism>
<dbReference type="Pfam" id="PF13392">
    <property type="entry name" value="HNH_3"/>
    <property type="match status" value="1"/>
</dbReference>
<feature type="domain" description="HNH nuclease" evidence="2">
    <location>
        <begin position="42"/>
        <end position="91"/>
    </location>
</feature>
<dbReference type="Gene3D" id="3.90.75.20">
    <property type="match status" value="1"/>
</dbReference>
<protein>
    <recommendedName>
        <fullName evidence="2">HNH nuclease domain-containing protein</fullName>
    </recommendedName>
</protein>
<dbReference type="InterPro" id="IPR003615">
    <property type="entry name" value="HNH_nuc"/>
</dbReference>
<feature type="compositionally biased region" description="Basic and acidic residues" evidence="1">
    <location>
        <begin position="107"/>
        <end position="117"/>
    </location>
</feature>
<proteinExistence type="predicted"/>
<comment type="caution">
    <text evidence="3">The sequence shown here is derived from an EMBL/GenBank/DDBJ whole genome shotgun (WGS) entry which is preliminary data.</text>
</comment>
<name>A0A0F9MI19_9ZZZZ</name>
<evidence type="ECO:0000313" key="3">
    <source>
        <dbReference type="EMBL" id="KKM98901.1"/>
    </source>
</evidence>
<evidence type="ECO:0000256" key="1">
    <source>
        <dbReference type="SAM" id="MobiDB-lite"/>
    </source>
</evidence>
<dbReference type="SMART" id="SM00507">
    <property type="entry name" value="HNHc"/>
    <property type="match status" value="1"/>
</dbReference>